<dbReference type="AlphaFoldDB" id="A0A9K3ITX2"/>
<dbReference type="Gramene" id="mRNA:HanXRQr2_Chr06g0264641">
    <property type="protein sequence ID" value="CDS:HanXRQr2_Chr06g0264641.1"/>
    <property type="gene ID" value="HanXRQr2_Chr06g0264641"/>
</dbReference>
<evidence type="ECO:0000313" key="2">
    <source>
        <dbReference type="EMBL" id="KAF5802872.1"/>
    </source>
</evidence>
<sequence length="355" mass="39967">MLTTLGAWKDQFFWVLESIVPFKMIWRHPDVVLNEPKPSDFELNSCFLKAIQECPSRVRPFLEHLLVLLGINKLWDKPDRDPVLMRNGRGMHFIFFVFLYSFNLFTYTLFHMNFAFMSALDFVKSDDTLDVAFMDAEAAAGDDAVVRGSEHRFEGLGYVNVKGFTKVTVPKVSTRRSNRRMLKATGQSSTSEHVVFIDDIEVSGDQGPGGNVEKEKNLVVIAKKKSEGKKVVVTSVQGSPRKDIEGLSEDEIYVPNWGVKFGDSFKDANVCADVLANFSPLGVRGSISEMEGDTMLSRLILSSCNLSALLAEGVTHFRKGIQEYDEFSKKKDKMKASMAAMKRILMVLHKRKKLG</sequence>
<accession>A0A9K3ITX2</accession>
<protein>
    <submittedName>
        <fullName evidence="2">Uncharacterized protein</fullName>
    </submittedName>
</protein>
<name>A0A9K3ITX2_HELAN</name>
<reference evidence="2" key="2">
    <citation type="submission" date="2020-06" db="EMBL/GenBank/DDBJ databases">
        <title>Helianthus annuus Genome sequencing and assembly Release 2.</title>
        <authorList>
            <person name="Gouzy J."/>
            <person name="Langlade N."/>
            <person name="Munos S."/>
        </authorList>
    </citation>
    <scope>NUCLEOTIDE SEQUENCE</scope>
    <source>
        <tissue evidence="2">Leaves</tissue>
    </source>
</reference>
<feature type="transmembrane region" description="Helical" evidence="1">
    <location>
        <begin position="90"/>
        <end position="110"/>
    </location>
</feature>
<dbReference type="EMBL" id="MNCJ02000321">
    <property type="protein sequence ID" value="KAF5802872.1"/>
    <property type="molecule type" value="Genomic_DNA"/>
</dbReference>
<dbReference type="Proteomes" id="UP000215914">
    <property type="component" value="Unassembled WGS sequence"/>
</dbReference>
<gene>
    <name evidence="2" type="ORF">HanXRQr2_Chr06g0264641</name>
</gene>
<keyword evidence="1" id="KW-0472">Membrane</keyword>
<organism evidence="2 3">
    <name type="scientific">Helianthus annuus</name>
    <name type="common">Common sunflower</name>
    <dbReference type="NCBI Taxonomy" id="4232"/>
    <lineage>
        <taxon>Eukaryota</taxon>
        <taxon>Viridiplantae</taxon>
        <taxon>Streptophyta</taxon>
        <taxon>Embryophyta</taxon>
        <taxon>Tracheophyta</taxon>
        <taxon>Spermatophyta</taxon>
        <taxon>Magnoliopsida</taxon>
        <taxon>eudicotyledons</taxon>
        <taxon>Gunneridae</taxon>
        <taxon>Pentapetalae</taxon>
        <taxon>asterids</taxon>
        <taxon>campanulids</taxon>
        <taxon>Asterales</taxon>
        <taxon>Asteraceae</taxon>
        <taxon>Asteroideae</taxon>
        <taxon>Heliantheae alliance</taxon>
        <taxon>Heliantheae</taxon>
        <taxon>Helianthus</taxon>
    </lineage>
</organism>
<evidence type="ECO:0000256" key="1">
    <source>
        <dbReference type="SAM" id="Phobius"/>
    </source>
</evidence>
<keyword evidence="1" id="KW-0812">Transmembrane</keyword>
<keyword evidence="1" id="KW-1133">Transmembrane helix</keyword>
<reference evidence="2" key="1">
    <citation type="journal article" date="2017" name="Nature">
        <title>The sunflower genome provides insights into oil metabolism, flowering and Asterid evolution.</title>
        <authorList>
            <person name="Badouin H."/>
            <person name="Gouzy J."/>
            <person name="Grassa C.J."/>
            <person name="Murat F."/>
            <person name="Staton S.E."/>
            <person name="Cottret L."/>
            <person name="Lelandais-Briere C."/>
            <person name="Owens G.L."/>
            <person name="Carrere S."/>
            <person name="Mayjonade B."/>
            <person name="Legrand L."/>
            <person name="Gill N."/>
            <person name="Kane N.C."/>
            <person name="Bowers J.E."/>
            <person name="Hubner S."/>
            <person name="Bellec A."/>
            <person name="Berard A."/>
            <person name="Berges H."/>
            <person name="Blanchet N."/>
            <person name="Boniface M.C."/>
            <person name="Brunel D."/>
            <person name="Catrice O."/>
            <person name="Chaidir N."/>
            <person name="Claudel C."/>
            <person name="Donnadieu C."/>
            <person name="Faraut T."/>
            <person name="Fievet G."/>
            <person name="Helmstetter N."/>
            <person name="King M."/>
            <person name="Knapp S.J."/>
            <person name="Lai Z."/>
            <person name="Le Paslier M.C."/>
            <person name="Lippi Y."/>
            <person name="Lorenzon L."/>
            <person name="Mandel J.R."/>
            <person name="Marage G."/>
            <person name="Marchand G."/>
            <person name="Marquand E."/>
            <person name="Bret-Mestries E."/>
            <person name="Morien E."/>
            <person name="Nambeesan S."/>
            <person name="Nguyen T."/>
            <person name="Pegot-Espagnet P."/>
            <person name="Pouilly N."/>
            <person name="Raftis F."/>
            <person name="Sallet E."/>
            <person name="Schiex T."/>
            <person name="Thomas J."/>
            <person name="Vandecasteele C."/>
            <person name="Vares D."/>
            <person name="Vear F."/>
            <person name="Vautrin S."/>
            <person name="Crespi M."/>
            <person name="Mangin B."/>
            <person name="Burke J.M."/>
            <person name="Salse J."/>
            <person name="Munos S."/>
            <person name="Vincourt P."/>
            <person name="Rieseberg L.H."/>
            <person name="Langlade N.B."/>
        </authorList>
    </citation>
    <scope>NUCLEOTIDE SEQUENCE</scope>
    <source>
        <tissue evidence="2">Leaves</tissue>
    </source>
</reference>
<keyword evidence="3" id="KW-1185">Reference proteome</keyword>
<comment type="caution">
    <text evidence="2">The sequence shown here is derived from an EMBL/GenBank/DDBJ whole genome shotgun (WGS) entry which is preliminary data.</text>
</comment>
<proteinExistence type="predicted"/>
<evidence type="ECO:0000313" key="3">
    <source>
        <dbReference type="Proteomes" id="UP000215914"/>
    </source>
</evidence>